<evidence type="ECO:0000313" key="1">
    <source>
        <dbReference type="EMBL" id="CAA7393885.1"/>
    </source>
</evidence>
<protein>
    <submittedName>
        <fullName evidence="1">Uncharacterized protein</fullName>
    </submittedName>
</protein>
<reference evidence="1" key="1">
    <citation type="submission" date="2020-02" db="EMBL/GenBank/DDBJ databases">
        <authorList>
            <person name="Scholz U."/>
            <person name="Mascher M."/>
            <person name="Fiebig A."/>
        </authorList>
    </citation>
    <scope>NUCLEOTIDE SEQUENCE</scope>
</reference>
<gene>
    <name evidence="1" type="ORF">SI8410_03004580</name>
</gene>
<sequence>MTRTNREMVQIFLYFLPGAAGQKSVSLSGISCRHYRTWLSPLASQHVQKRT</sequence>
<name>A0A7I8K885_SPIIN</name>
<dbReference type="Proteomes" id="UP000663760">
    <property type="component" value="Chromosome 3"/>
</dbReference>
<keyword evidence="2" id="KW-1185">Reference proteome</keyword>
<dbReference type="AlphaFoldDB" id="A0A7I8K885"/>
<accession>A0A7I8K885</accession>
<evidence type="ECO:0000313" key="2">
    <source>
        <dbReference type="Proteomes" id="UP000663760"/>
    </source>
</evidence>
<organism evidence="1 2">
    <name type="scientific">Spirodela intermedia</name>
    <name type="common">Intermediate duckweed</name>
    <dbReference type="NCBI Taxonomy" id="51605"/>
    <lineage>
        <taxon>Eukaryota</taxon>
        <taxon>Viridiplantae</taxon>
        <taxon>Streptophyta</taxon>
        <taxon>Embryophyta</taxon>
        <taxon>Tracheophyta</taxon>
        <taxon>Spermatophyta</taxon>
        <taxon>Magnoliopsida</taxon>
        <taxon>Liliopsida</taxon>
        <taxon>Araceae</taxon>
        <taxon>Lemnoideae</taxon>
        <taxon>Spirodela</taxon>
    </lineage>
</organism>
<dbReference type="EMBL" id="LR746266">
    <property type="protein sequence ID" value="CAA7393885.1"/>
    <property type="molecule type" value="Genomic_DNA"/>
</dbReference>
<proteinExistence type="predicted"/>